<feature type="chain" id="PRO_5032591205" evidence="1">
    <location>
        <begin position="24"/>
        <end position="325"/>
    </location>
</feature>
<keyword evidence="4" id="KW-1185">Reference proteome</keyword>
<dbReference type="OrthoDB" id="9798693at2"/>
<evidence type="ECO:0000313" key="4">
    <source>
        <dbReference type="Proteomes" id="UP000444185"/>
    </source>
</evidence>
<sequence>MRPRRLVLAILVALSLAPSTFMRSPPPPVGSPYARFAPIEFAPATIGPLELAGAWEIVGRHRDFGGFSAMVILPDGQMRLGSDAGRLFTIGRPDRAGEIGGLTVLAQRRGDGKVDLDLEALTRDPDTGDVWGAYESSNRIVRFDQAMQIEATRKPPEMRDWGVNSGPEAFARLPNGRFIAIEERSQRWGSTNHRGVLFSGDPVRDVSSEPFTLDAPEGYRPVDATALDEGRVLVLLRSLEFGFPPRFGTAIGMIDIAALGSGKPVTVQMVAALVSPVPADNFEAIAVTREGGDLAVWLVSDDNFMSYQRTLVLKFVWQARQKARR</sequence>
<evidence type="ECO:0000313" key="3">
    <source>
        <dbReference type="EMBL" id="MXO51856.1"/>
    </source>
</evidence>
<evidence type="ECO:0000256" key="1">
    <source>
        <dbReference type="SAM" id="SignalP"/>
    </source>
</evidence>
<name>A0A844Y1Z6_9SPHN</name>
<feature type="domain" description="Phytase-like" evidence="2">
    <location>
        <begin position="63"/>
        <end position="304"/>
    </location>
</feature>
<dbReference type="Proteomes" id="UP000444185">
    <property type="component" value="Unassembled WGS sequence"/>
</dbReference>
<dbReference type="EMBL" id="WTYF01000004">
    <property type="protein sequence ID" value="MXO51856.1"/>
    <property type="molecule type" value="Genomic_DNA"/>
</dbReference>
<dbReference type="RefSeq" id="WP_160608552.1">
    <property type="nucleotide sequence ID" value="NZ_WTYF01000004.1"/>
</dbReference>
<dbReference type="AlphaFoldDB" id="A0A844Y1Z6"/>
<accession>A0A844Y1Z6</accession>
<dbReference type="Pfam" id="PF13449">
    <property type="entry name" value="Phytase-like"/>
    <property type="match status" value="1"/>
</dbReference>
<protein>
    <submittedName>
        <fullName evidence="3">Esterase-like activity of phytase family protein</fullName>
    </submittedName>
</protein>
<comment type="caution">
    <text evidence="3">The sequence shown here is derived from an EMBL/GenBank/DDBJ whole genome shotgun (WGS) entry which is preliminary data.</text>
</comment>
<dbReference type="InterPro" id="IPR014567">
    <property type="entry name" value="UCP031900"/>
</dbReference>
<feature type="signal peptide" evidence="1">
    <location>
        <begin position="1"/>
        <end position="23"/>
    </location>
</feature>
<dbReference type="PIRSF" id="PIRSF031900">
    <property type="entry name" value="UCP031900"/>
    <property type="match status" value="1"/>
</dbReference>
<reference evidence="3 4" key="1">
    <citation type="submission" date="2019-12" db="EMBL/GenBank/DDBJ databases">
        <title>Genomic-based taxomic classification of the family Erythrobacteraceae.</title>
        <authorList>
            <person name="Xu L."/>
        </authorList>
    </citation>
    <scope>NUCLEOTIDE SEQUENCE [LARGE SCALE GENOMIC DNA]</scope>
    <source>
        <strain evidence="3 4">DSM 16225</strain>
    </source>
</reference>
<gene>
    <name evidence="3" type="ORF">GRI42_11145</name>
</gene>
<proteinExistence type="predicted"/>
<organism evidence="3 4">
    <name type="scientific">Qipengyuania gaetbuli</name>
    <dbReference type="NCBI Taxonomy" id="266952"/>
    <lineage>
        <taxon>Bacteria</taxon>
        <taxon>Pseudomonadati</taxon>
        <taxon>Pseudomonadota</taxon>
        <taxon>Alphaproteobacteria</taxon>
        <taxon>Sphingomonadales</taxon>
        <taxon>Erythrobacteraceae</taxon>
        <taxon>Qipengyuania</taxon>
    </lineage>
</organism>
<evidence type="ECO:0000259" key="2">
    <source>
        <dbReference type="Pfam" id="PF13449"/>
    </source>
</evidence>
<keyword evidence="1" id="KW-0732">Signal</keyword>
<dbReference type="InterPro" id="IPR027372">
    <property type="entry name" value="Phytase-like_dom"/>
</dbReference>